<keyword evidence="3" id="KW-1185">Reference proteome</keyword>
<dbReference type="GO" id="GO:0000288">
    <property type="term" value="P:nuclear-transcribed mRNA catabolic process, deadenylation-dependent decay"/>
    <property type="evidence" value="ECO:0007669"/>
    <property type="project" value="TreeGrafter"/>
</dbReference>
<comment type="caution">
    <text evidence="2">The sequence shown here is derived from an EMBL/GenBank/DDBJ whole genome shotgun (WGS) entry which is preliminary data.</text>
</comment>
<evidence type="ECO:0000313" key="3">
    <source>
        <dbReference type="Proteomes" id="UP001054945"/>
    </source>
</evidence>
<dbReference type="Proteomes" id="UP001054945">
    <property type="component" value="Unassembled WGS sequence"/>
</dbReference>
<reference evidence="2 3" key="1">
    <citation type="submission" date="2021-06" db="EMBL/GenBank/DDBJ databases">
        <title>Caerostris extrusa draft genome.</title>
        <authorList>
            <person name="Kono N."/>
            <person name="Arakawa K."/>
        </authorList>
    </citation>
    <scope>NUCLEOTIDE SEQUENCE [LARGE SCALE GENOMIC DNA]</scope>
</reference>
<dbReference type="GO" id="GO:0030015">
    <property type="term" value="C:CCR4-NOT core complex"/>
    <property type="evidence" value="ECO:0007669"/>
    <property type="project" value="InterPro"/>
</dbReference>
<evidence type="ECO:0000313" key="2">
    <source>
        <dbReference type="EMBL" id="GIY98436.1"/>
    </source>
</evidence>
<dbReference type="Pfam" id="PF22940">
    <property type="entry name" value="CNOT1_1st"/>
    <property type="match status" value="1"/>
</dbReference>
<feature type="domain" description="CCR4-NOT transcription complex subunit 1 N-terminal" evidence="1">
    <location>
        <begin position="16"/>
        <end position="102"/>
    </location>
</feature>
<dbReference type="PANTHER" id="PTHR13162">
    <property type="entry name" value="CCR4-NOT TRANSCRIPTION COMPLEX"/>
    <property type="match status" value="1"/>
</dbReference>
<accession>A0AAV4XTE9</accession>
<organism evidence="2 3">
    <name type="scientific">Caerostris extrusa</name>
    <name type="common">Bark spider</name>
    <name type="synonym">Caerostris bankana</name>
    <dbReference type="NCBI Taxonomy" id="172846"/>
    <lineage>
        <taxon>Eukaryota</taxon>
        <taxon>Metazoa</taxon>
        <taxon>Ecdysozoa</taxon>
        <taxon>Arthropoda</taxon>
        <taxon>Chelicerata</taxon>
        <taxon>Arachnida</taxon>
        <taxon>Araneae</taxon>
        <taxon>Araneomorphae</taxon>
        <taxon>Entelegynae</taxon>
        <taxon>Araneoidea</taxon>
        <taxon>Araneidae</taxon>
        <taxon>Caerostris</taxon>
    </lineage>
</organism>
<dbReference type="GO" id="GO:0000932">
    <property type="term" value="C:P-body"/>
    <property type="evidence" value="ECO:0007669"/>
    <property type="project" value="TreeGrafter"/>
</dbReference>
<evidence type="ECO:0000259" key="1">
    <source>
        <dbReference type="Pfam" id="PF22940"/>
    </source>
</evidence>
<dbReference type="GO" id="GO:0017148">
    <property type="term" value="P:negative regulation of translation"/>
    <property type="evidence" value="ECO:0007669"/>
    <property type="project" value="InterPro"/>
</dbReference>
<dbReference type="AlphaFoldDB" id="A0AAV4XTE9"/>
<dbReference type="PANTHER" id="PTHR13162:SF8">
    <property type="entry name" value="CCR4-NOT TRANSCRIPTION COMPLEX SUBUNIT 1"/>
    <property type="match status" value="1"/>
</dbReference>
<dbReference type="InterPro" id="IPR040398">
    <property type="entry name" value="Not1"/>
</dbReference>
<dbReference type="EMBL" id="BPLR01018292">
    <property type="protein sequence ID" value="GIY98436.1"/>
    <property type="molecule type" value="Genomic_DNA"/>
</dbReference>
<gene>
    <name evidence="2" type="primary">Cnot1</name>
    <name evidence="2" type="ORF">CEXT_669761</name>
</gene>
<proteinExistence type="predicted"/>
<name>A0AAV4XTE9_CAEEX</name>
<dbReference type="GO" id="GO:0060090">
    <property type="term" value="F:molecular adaptor activity"/>
    <property type="evidence" value="ECO:0007669"/>
    <property type="project" value="TreeGrafter"/>
</dbReference>
<sequence>MWISVGMVSSGKDFHQTQLLIQECAFILQRPNFVSTFCYAIDCPLQQQKSLRPSSSLLSQLSKVLKLSSVQEIAFALALLYSSIPEHINHAVNFLKQNFLILSSTFVTKIHRVKKTQIKENIHNKLSQDCSDKIPLQPYLYIDNLDPTMENIGNISKTSDDSFC</sequence>
<protein>
    <submittedName>
        <fullName evidence="2">CCR4-NOT transcription complex subunit 1</fullName>
    </submittedName>
</protein>
<dbReference type="InterPro" id="IPR055104">
    <property type="entry name" value="CNOT1_1st"/>
</dbReference>